<keyword evidence="2" id="KW-1185">Reference proteome</keyword>
<organism evidence="1 2">
    <name type="scientific">Nocardia speluncae</name>
    <dbReference type="NCBI Taxonomy" id="419477"/>
    <lineage>
        <taxon>Bacteria</taxon>
        <taxon>Bacillati</taxon>
        <taxon>Actinomycetota</taxon>
        <taxon>Actinomycetes</taxon>
        <taxon>Mycobacteriales</taxon>
        <taxon>Nocardiaceae</taxon>
        <taxon>Nocardia</taxon>
    </lineage>
</organism>
<gene>
    <name evidence="1" type="ORF">HGA13_00725</name>
</gene>
<protein>
    <submittedName>
        <fullName evidence="1">Uncharacterized protein</fullName>
    </submittedName>
</protein>
<dbReference type="Proteomes" id="UP000565715">
    <property type="component" value="Unassembled WGS sequence"/>
</dbReference>
<proteinExistence type="predicted"/>
<name>A0A846X9U7_9NOCA</name>
<sequence>MFSEHAFFSFIDLTDPSVHREYNEWHQLDHRPENLLLPGVAWGDRWARPAEYSALDRSSAQELTDVDYVAMYWFRPPYEQSVAEWSKLGEDSFQWGRGPQLPGVKRPLLGFFTPVKGYAAPRIGVSAEALPFRPNRGLHLTVTHFADPHGADVHEQFRWDDRIGIPALLECPGVAGAWTFSLHSMQKHPSLPLGAGNREFAPGAVRIRMLYLDADPAEVTRAVVELEQDLNSRGAGGPRPVVGETLFDGPLRTIIPWQDW</sequence>
<evidence type="ECO:0000313" key="2">
    <source>
        <dbReference type="Proteomes" id="UP000565715"/>
    </source>
</evidence>
<evidence type="ECO:0000313" key="1">
    <source>
        <dbReference type="EMBL" id="NKY31600.1"/>
    </source>
</evidence>
<dbReference type="AlphaFoldDB" id="A0A846X9U7"/>
<dbReference type="RefSeq" id="WP_068035085.1">
    <property type="nucleotide sequence ID" value="NZ_JAAXOO010000001.1"/>
</dbReference>
<dbReference type="EMBL" id="JAAXOO010000001">
    <property type="protein sequence ID" value="NKY31600.1"/>
    <property type="molecule type" value="Genomic_DNA"/>
</dbReference>
<accession>A0A846X9U7</accession>
<reference evidence="1 2" key="1">
    <citation type="submission" date="2020-04" db="EMBL/GenBank/DDBJ databases">
        <title>MicrobeNet Type strains.</title>
        <authorList>
            <person name="Nicholson A.C."/>
        </authorList>
    </citation>
    <scope>NUCLEOTIDE SEQUENCE [LARGE SCALE GENOMIC DNA]</scope>
    <source>
        <strain evidence="1 2">DSM 45078</strain>
    </source>
</reference>
<comment type="caution">
    <text evidence="1">The sequence shown here is derived from an EMBL/GenBank/DDBJ whole genome shotgun (WGS) entry which is preliminary data.</text>
</comment>